<organism evidence="1 2">
    <name type="scientific">Acer negundo</name>
    <name type="common">Box elder</name>
    <dbReference type="NCBI Taxonomy" id="4023"/>
    <lineage>
        <taxon>Eukaryota</taxon>
        <taxon>Viridiplantae</taxon>
        <taxon>Streptophyta</taxon>
        <taxon>Embryophyta</taxon>
        <taxon>Tracheophyta</taxon>
        <taxon>Spermatophyta</taxon>
        <taxon>Magnoliopsida</taxon>
        <taxon>eudicotyledons</taxon>
        <taxon>Gunneridae</taxon>
        <taxon>Pentapetalae</taxon>
        <taxon>rosids</taxon>
        <taxon>malvids</taxon>
        <taxon>Sapindales</taxon>
        <taxon>Sapindaceae</taxon>
        <taxon>Hippocastanoideae</taxon>
        <taxon>Acereae</taxon>
        <taxon>Acer</taxon>
    </lineage>
</organism>
<keyword evidence="2" id="KW-1185">Reference proteome</keyword>
<comment type="caution">
    <text evidence="1">The sequence shown here is derived from an EMBL/GenBank/DDBJ whole genome shotgun (WGS) entry which is preliminary data.</text>
</comment>
<sequence length="80" mass="9457">MELIEAACRKGKMNNIPASVINHFTTTWTGRHKLLHYVYPAKASSRNMKSYLSFIISFIGRRFIFNKYSGHQLYWHYTVN</sequence>
<dbReference type="EMBL" id="JAJSOW010000003">
    <property type="protein sequence ID" value="KAI9196348.1"/>
    <property type="molecule type" value="Genomic_DNA"/>
</dbReference>
<name>A0AAD5P2Y9_ACENE</name>
<evidence type="ECO:0000313" key="2">
    <source>
        <dbReference type="Proteomes" id="UP001064489"/>
    </source>
</evidence>
<reference evidence="1" key="2">
    <citation type="submission" date="2023-02" db="EMBL/GenBank/DDBJ databases">
        <authorList>
            <person name="Swenson N.G."/>
            <person name="Wegrzyn J.L."/>
            <person name="Mcevoy S.L."/>
        </authorList>
    </citation>
    <scope>NUCLEOTIDE SEQUENCE</scope>
    <source>
        <strain evidence="1">91603</strain>
        <tissue evidence="1">Leaf</tissue>
    </source>
</reference>
<accession>A0AAD5P2Y9</accession>
<dbReference type="AlphaFoldDB" id="A0AAD5P2Y9"/>
<reference evidence="1" key="1">
    <citation type="journal article" date="2022" name="Plant J.">
        <title>Strategies of tolerance reflected in two North American maple genomes.</title>
        <authorList>
            <person name="McEvoy S.L."/>
            <person name="Sezen U.U."/>
            <person name="Trouern-Trend A."/>
            <person name="McMahon S.M."/>
            <person name="Schaberg P.G."/>
            <person name="Yang J."/>
            <person name="Wegrzyn J.L."/>
            <person name="Swenson N.G."/>
        </authorList>
    </citation>
    <scope>NUCLEOTIDE SEQUENCE</scope>
    <source>
        <strain evidence="1">91603</strain>
    </source>
</reference>
<dbReference type="Proteomes" id="UP001064489">
    <property type="component" value="Chromosome 1"/>
</dbReference>
<protein>
    <submittedName>
        <fullName evidence="1">Uncharacterized protein</fullName>
    </submittedName>
</protein>
<gene>
    <name evidence="1" type="ORF">LWI28_023165</name>
</gene>
<proteinExistence type="predicted"/>
<evidence type="ECO:0000313" key="1">
    <source>
        <dbReference type="EMBL" id="KAI9196348.1"/>
    </source>
</evidence>